<dbReference type="GO" id="GO:0015020">
    <property type="term" value="F:glucuronosyltransferase activity"/>
    <property type="evidence" value="ECO:0007669"/>
    <property type="project" value="UniProtKB-EC"/>
</dbReference>
<dbReference type="EC" id="2.4.1.17" evidence="5"/>
<dbReference type="InterPro" id="IPR002213">
    <property type="entry name" value="UDP_glucos_trans"/>
</dbReference>
<keyword evidence="3 4" id="KW-0808">Transferase</keyword>
<gene>
    <name evidence="6" type="ORF">PVAND_008924</name>
</gene>
<keyword evidence="7" id="KW-1185">Reference proteome</keyword>
<dbReference type="InterPro" id="IPR035595">
    <property type="entry name" value="UDP_glycos_trans_CS"/>
</dbReference>
<comment type="similarity">
    <text evidence="1 4">Belongs to the UDP-glycosyltransferase family.</text>
</comment>
<keyword evidence="5" id="KW-0812">Transmembrane</keyword>
<keyword evidence="5" id="KW-1133">Transmembrane helix</keyword>
<reference evidence="6" key="1">
    <citation type="submission" date="2021-03" db="EMBL/GenBank/DDBJ databases">
        <title>Chromosome level genome of the anhydrobiotic midge Polypedilum vanderplanki.</title>
        <authorList>
            <person name="Yoshida Y."/>
            <person name="Kikawada T."/>
            <person name="Gusev O."/>
        </authorList>
    </citation>
    <scope>NUCLEOTIDE SEQUENCE</scope>
    <source>
        <strain evidence="6">NIAS01</strain>
        <tissue evidence="6">Whole body or cell culture</tissue>
    </source>
</reference>
<accession>A0A9J6CB35</accession>
<dbReference type="PROSITE" id="PS00375">
    <property type="entry name" value="UDPGT"/>
    <property type="match status" value="1"/>
</dbReference>
<dbReference type="Gene3D" id="3.40.50.2000">
    <property type="entry name" value="Glycogen Phosphorylase B"/>
    <property type="match status" value="1"/>
</dbReference>
<dbReference type="OrthoDB" id="5835829at2759"/>
<feature type="chain" id="PRO_5039962744" description="UDP-glucuronosyltransferase" evidence="5">
    <location>
        <begin position="22"/>
        <end position="508"/>
    </location>
</feature>
<organism evidence="6 7">
    <name type="scientific">Polypedilum vanderplanki</name>
    <name type="common">Sleeping chironomid midge</name>
    <dbReference type="NCBI Taxonomy" id="319348"/>
    <lineage>
        <taxon>Eukaryota</taxon>
        <taxon>Metazoa</taxon>
        <taxon>Ecdysozoa</taxon>
        <taxon>Arthropoda</taxon>
        <taxon>Hexapoda</taxon>
        <taxon>Insecta</taxon>
        <taxon>Pterygota</taxon>
        <taxon>Neoptera</taxon>
        <taxon>Endopterygota</taxon>
        <taxon>Diptera</taxon>
        <taxon>Nematocera</taxon>
        <taxon>Chironomoidea</taxon>
        <taxon>Chironomidae</taxon>
        <taxon>Chironominae</taxon>
        <taxon>Polypedilum</taxon>
        <taxon>Polypedilum</taxon>
    </lineage>
</organism>
<dbReference type="AlphaFoldDB" id="A0A9J6CB35"/>
<dbReference type="PANTHER" id="PTHR48043:SF145">
    <property type="entry name" value="FI06409P-RELATED"/>
    <property type="match status" value="1"/>
</dbReference>
<dbReference type="GO" id="GO:0016020">
    <property type="term" value="C:membrane"/>
    <property type="evidence" value="ECO:0007669"/>
    <property type="project" value="UniProtKB-SubCell"/>
</dbReference>
<dbReference type="SUPFAM" id="SSF53756">
    <property type="entry name" value="UDP-Glycosyltransferase/glycogen phosphorylase"/>
    <property type="match status" value="1"/>
</dbReference>
<evidence type="ECO:0000313" key="7">
    <source>
        <dbReference type="Proteomes" id="UP001107558"/>
    </source>
</evidence>
<name>A0A9J6CB35_POLVA</name>
<comment type="catalytic activity">
    <reaction evidence="5">
        <text>glucuronate acceptor + UDP-alpha-D-glucuronate = acceptor beta-D-glucuronoside + UDP + H(+)</text>
        <dbReference type="Rhea" id="RHEA:21032"/>
        <dbReference type="ChEBI" id="CHEBI:15378"/>
        <dbReference type="ChEBI" id="CHEBI:58052"/>
        <dbReference type="ChEBI" id="CHEBI:58223"/>
        <dbReference type="ChEBI" id="CHEBI:132367"/>
        <dbReference type="ChEBI" id="CHEBI:132368"/>
        <dbReference type="EC" id="2.4.1.17"/>
    </reaction>
</comment>
<protein>
    <recommendedName>
        <fullName evidence="5">UDP-glucuronosyltransferase</fullName>
        <ecNumber evidence="5">2.4.1.17</ecNumber>
    </recommendedName>
</protein>
<evidence type="ECO:0000256" key="2">
    <source>
        <dbReference type="ARBA" id="ARBA00022676"/>
    </source>
</evidence>
<comment type="caution">
    <text evidence="6">The sequence shown here is derived from an EMBL/GenBank/DDBJ whole genome shotgun (WGS) entry which is preliminary data.</text>
</comment>
<keyword evidence="5" id="KW-0732">Signal</keyword>
<dbReference type="EMBL" id="JADBJN010000002">
    <property type="protein sequence ID" value="KAG5679353.1"/>
    <property type="molecule type" value="Genomic_DNA"/>
</dbReference>
<evidence type="ECO:0000256" key="1">
    <source>
        <dbReference type="ARBA" id="ARBA00009995"/>
    </source>
</evidence>
<dbReference type="Proteomes" id="UP001107558">
    <property type="component" value="Chromosome 2"/>
</dbReference>
<dbReference type="FunFam" id="3.40.50.2000:FF:000050">
    <property type="entry name" value="UDP-glucuronosyltransferase"/>
    <property type="match status" value="1"/>
</dbReference>
<comment type="subcellular location">
    <subcellularLocation>
        <location evidence="5">Membrane</location>
        <topology evidence="5">Single-pass membrane protein</topology>
    </subcellularLocation>
</comment>
<feature type="signal peptide" evidence="5">
    <location>
        <begin position="1"/>
        <end position="21"/>
    </location>
</feature>
<feature type="transmembrane region" description="Helical" evidence="5">
    <location>
        <begin position="474"/>
        <end position="496"/>
    </location>
</feature>
<keyword evidence="5" id="KW-0472">Membrane</keyword>
<evidence type="ECO:0000256" key="3">
    <source>
        <dbReference type="ARBA" id="ARBA00022679"/>
    </source>
</evidence>
<evidence type="ECO:0000313" key="6">
    <source>
        <dbReference type="EMBL" id="KAG5679353.1"/>
    </source>
</evidence>
<dbReference type="InterPro" id="IPR050271">
    <property type="entry name" value="UDP-glycosyltransferase"/>
</dbReference>
<dbReference type="Pfam" id="PF00201">
    <property type="entry name" value="UDPGT"/>
    <property type="match status" value="1"/>
</dbReference>
<dbReference type="PANTHER" id="PTHR48043">
    <property type="entry name" value="EG:EG0003.4 PROTEIN-RELATED"/>
    <property type="match status" value="1"/>
</dbReference>
<sequence length="508" mass="58548">MKHLIVSVILIVIHTFSPSDSANILGVFHYPSYSHHIVFQKIVQDLSSCGHHLTILTVYPINKNFPNVTEICMGGSENESLNFIESKEKKFGILKMLYIIASSLRKRIENQLSHPEVKKLIAEAKNLNFDLLILEFLFQTPLIYFSELFNCPVIAIGTMDVTSSVHELIGNPANPNIHSDIFTPYEDGKMTMIERIKSTTFYLTTSLIVKIGQFLTKSIVKHHFPNSKLSLNELENRIEFLLVNSSPVFGCNRPITSNTILLGNMHIEPPNQLTGDLKNFLDSSINGIIYVSFGSNIKTEELSENTLNIFFKVFSKLKYDVLWKFENREIVNKSTNIYTSKWLPQADLLAHRNIKLFITHCGQHSVEEAIDREVPIVGIPFAVDQFKNALKVKNEQIGVILDFHSLSEENLNFAIRKAMQRKYKNKIKNLRKLINDVPMKSREKAIWWIEYAIRNKGMNRLKYSCAKIPFNKRYMLDIISIFILTFIFLLKIKNLFKDLTMNKKIKNQ</sequence>
<proteinExistence type="inferred from homology"/>
<evidence type="ECO:0000256" key="5">
    <source>
        <dbReference type="RuleBase" id="RU362059"/>
    </source>
</evidence>
<evidence type="ECO:0000256" key="4">
    <source>
        <dbReference type="RuleBase" id="RU003718"/>
    </source>
</evidence>
<keyword evidence="2 4" id="KW-0328">Glycosyltransferase</keyword>
<dbReference type="CDD" id="cd03784">
    <property type="entry name" value="GT1_Gtf-like"/>
    <property type="match status" value="1"/>
</dbReference>